<accession>A0A426Z514</accession>
<protein>
    <submittedName>
        <fullName evidence="1">Uncharacterized protein</fullName>
    </submittedName>
</protein>
<organism evidence="1 2">
    <name type="scientific">Ensete ventricosum</name>
    <name type="common">Abyssinian banana</name>
    <name type="synonym">Musa ensete</name>
    <dbReference type="NCBI Taxonomy" id="4639"/>
    <lineage>
        <taxon>Eukaryota</taxon>
        <taxon>Viridiplantae</taxon>
        <taxon>Streptophyta</taxon>
        <taxon>Embryophyta</taxon>
        <taxon>Tracheophyta</taxon>
        <taxon>Spermatophyta</taxon>
        <taxon>Magnoliopsida</taxon>
        <taxon>Liliopsida</taxon>
        <taxon>Zingiberales</taxon>
        <taxon>Musaceae</taxon>
        <taxon>Ensete</taxon>
    </lineage>
</organism>
<evidence type="ECO:0000313" key="1">
    <source>
        <dbReference type="EMBL" id="RRT59068.1"/>
    </source>
</evidence>
<dbReference type="EMBL" id="AMZH03008380">
    <property type="protein sequence ID" value="RRT59068.1"/>
    <property type="molecule type" value="Genomic_DNA"/>
</dbReference>
<reference evidence="1 2" key="1">
    <citation type="journal article" date="2014" name="Agronomy (Basel)">
        <title>A Draft Genome Sequence for Ensete ventricosum, the Drought-Tolerant Tree Against Hunger.</title>
        <authorList>
            <person name="Harrison J."/>
            <person name="Moore K.A."/>
            <person name="Paszkiewicz K."/>
            <person name="Jones T."/>
            <person name="Grant M."/>
            <person name="Ambacheew D."/>
            <person name="Muzemil S."/>
            <person name="Studholme D.J."/>
        </authorList>
    </citation>
    <scope>NUCLEOTIDE SEQUENCE [LARGE SCALE GENOMIC DNA]</scope>
</reference>
<name>A0A426Z514_ENSVE</name>
<proteinExistence type="predicted"/>
<dbReference type="AlphaFoldDB" id="A0A426Z514"/>
<evidence type="ECO:0000313" key="2">
    <source>
        <dbReference type="Proteomes" id="UP000287651"/>
    </source>
</evidence>
<gene>
    <name evidence="1" type="ORF">B296_00011823</name>
</gene>
<comment type="caution">
    <text evidence="1">The sequence shown here is derived from an EMBL/GenBank/DDBJ whole genome shotgun (WGS) entry which is preliminary data.</text>
</comment>
<sequence>MSPSLQENSFTLVPLGKGACAALGVSDTVRGPVAAATDGCNDEVIPDERKGFYGIWQVGRHFTHAEVAEESDGGKAGRRPAGARTSLRFAQACLLRTKGHHVASAVGSA</sequence>
<dbReference type="Proteomes" id="UP000287651">
    <property type="component" value="Unassembled WGS sequence"/>
</dbReference>